<evidence type="ECO:0000256" key="1">
    <source>
        <dbReference type="ARBA" id="ARBA00004141"/>
    </source>
</evidence>
<accession>A0A5B9DCR1</accession>
<dbReference type="PANTHER" id="PTHR30221:SF1">
    <property type="entry name" value="SMALL-CONDUCTANCE MECHANOSENSITIVE CHANNEL"/>
    <property type="match status" value="1"/>
</dbReference>
<dbReference type="SUPFAM" id="SSF50182">
    <property type="entry name" value="Sm-like ribonucleoproteins"/>
    <property type="match status" value="1"/>
</dbReference>
<dbReference type="GeneID" id="41330808"/>
<feature type="transmembrane region" description="Helical" evidence="7">
    <location>
        <begin position="20"/>
        <end position="43"/>
    </location>
</feature>
<evidence type="ECO:0000256" key="2">
    <source>
        <dbReference type="ARBA" id="ARBA00008017"/>
    </source>
</evidence>
<dbReference type="Gene3D" id="2.30.30.60">
    <property type="match status" value="1"/>
</dbReference>
<evidence type="ECO:0000313" key="9">
    <source>
        <dbReference type="EMBL" id="QEE16998.1"/>
    </source>
</evidence>
<keyword evidence="10" id="KW-1185">Reference proteome</keyword>
<proteinExistence type="inferred from homology"/>
<dbReference type="KEGG" id="psyt:DSAG12_02830"/>
<name>A0A5B9DCR1_9ARCH</name>
<evidence type="ECO:0000256" key="6">
    <source>
        <dbReference type="SAM" id="Coils"/>
    </source>
</evidence>
<dbReference type="SUPFAM" id="SSF82861">
    <property type="entry name" value="Mechanosensitive channel protein MscS (YggB), transmembrane region"/>
    <property type="match status" value="1"/>
</dbReference>
<dbReference type="PANTHER" id="PTHR30221">
    <property type="entry name" value="SMALL-CONDUCTANCE MECHANOSENSITIVE CHANNEL"/>
    <property type="match status" value="1"/>
</dbReference>
<evidence type="ECO:0000256" key="4">
    <source>
        <dbReference type="ARBA" id="ARBA00022989"/>
    </source>
</evidence>
<comment type="similarity">
    <text evidence="2">Belongs to the MscS (TC 1.A.23) family.</text>
</comment>
<evidence type="ECO:0000256" key="3">
    <source>
        <dbReference type="ARBA" id="ARBA00022692"/>
    </source>
</evidence>
<feature type="transmembrane region" description="Helical" evidence="7">
    <location>
        <begin position="65"/>
        <end position="83"/>
    </location>
</feature>
<sequence length="329" mass="38468">MEEGDFLLKLGSFYIGEWEIPFLGLLILGITVILLFILIKLFSKIMKKRLRLKGIPPDIYNGTKFFLRIFIAFGVVILVTYLLNIDKKYLALISGVVGTAISFASMKAINNFIAGIWITLTTPFQVGDYVKIGNKEGIIIEISLNYTKLMYQDKNITMIPNIQCLKTNIINYSISSTWFADEIYKLESQIEDVIVESLKKDQEIINFKHQKQKLERMKKNYKQIKEIQKAIDEKSVELNKRHSKYVDEDKIVRYTFSVALQRTPSKNSKHLEEICQKWAKEFEIQPKFIVLGVDAHIHYYFIIITPDPMDIIEYIDDFYKDIYKYLYSS</sequence>
<dbReference type="EMBL" id="CP042905">
    <property type="protein sequence ID" value="QEE16998.1"/>
    <property type="molecule type" value="Genomic_DNA"/>
</dbReference>
<dbReference type="Pfam" id="PF00924">
    <property type="entry name" value="MS_channel_2nd"/>
    <property type="match status" value="1"/>
</dbReference>
<dbReference type="Proteomes" id="UP000321408">
    <property type="component" value="Chromosome"/>
</dbReference>
<evidence type="ECO:0000256" key="7">
    <source>
        <dbReference type="SAM" id="Phobius"/>
    </source>
</evidence>
<dbReference type="InterPro" id="IPR006685">
    <property type="entry name" value="MscS_channel_2nd"/>
</dbReference>
<reference evidence="9 10" key="1">
    <citation type="journal article" date="2020" name="Nature">
        <title>Isolation of an archaeon at the prokaryote-eukaryote interface.</title>
        <authorList>
            <person name="Imachi H."/>
            <person name="Nobu M.K."/>
            <person name="Nakahara N."/>
            <person name="Morono Y."/>
            <person name="Ogawara M."/>
            <person name="Takaki Y."/>
            <person name="Takano Y."/>
            <person name="Uematsu K."/>
            <person name="Ikuta T."/>
            <person name="Ito M."/>
            <person name="Matsui Y."/>
            <person name="Miyazaki M."/>
            <person name="Murata K."/>
            <person name="Saito Y."/>
            <person name="Sakai S."/>
            <person name="Song C."/>
            <person name="Tasumi E."/>
            <person name="Yamanaka Y."/>
            <person name="Yamaguchi T."/>
            <person name="Kamagata Y."/>
            <person name="Tamaki H."/>
            <person name="Takai K."/>
        </authorList>
    </citation>
    <scope>NUCLEOTIDE SEQUENCE [LARGE SCALE GENOMIC DNA]</scope>
    <source>
        <strain evidence="9 10">MK-D1</strain>
    </source>
</reference>
<keyword evidence="3 7" id="KW-0812">Transmembrane</keyword>
<dbReference type="RefSeq" id="WP_147663918.1">
    <property type="nucleotide sequence ID" value="NZ_CP042905.2"/>
</dbReference>
<dbReference type="InterPro" id="IPR011014">
    <property type="entry name" value="MscS_channel_TM-2"/>
</dbReference>
<dbReference type="InterPro" id="IPR045275">
    <property type="entry name" value="MscS_archaea/bacteria_type"/>
</dbReference>
<feature type="domain" description="Mechanosensitive ion channel MscS" evidence="8">
    <location>
        <begin position="108"/>
        <end position="173"/>
    </location>
</feature>
<feature type="transmembrane region" description="Helical" evidence="7">
    <location>
        <begin position="89"/>
        <end position="109"/>
    </location>
</feature>
<organism evidence="9 10">
    <name type="scientific">Promethearchaeum syntrophicum</name>
    <dbReference type="NCBI Taxonomy" id="2594042"/>
    <lineage>
        <taxon>Archaea</taxon>
        <taxon>Promethearchaeati</taxon>
        <taxon>Promethearchaeota</taxon>
        <taxon>Promethearchaeia</taxon>
        <taxon>Promethearchaeales</taxon>
        <taxon>Promethearchaeaceae</taxon>
        <taxon>Promethearchaeum</taxon>
    </lineage>
</organism>
<gene>
    <name evidence="9" type="ORF">DSAG12_02830</name>
</gene>
<keyword evidence="4 7" id="KW-1133">Transmembrane helix</keyword>
<evidence type="ECO:0000313" key="10">
    <source>
        <dbReference type="Proteomes" id="UP000321408"/>
    </source>
</evidence>
<keyword evidence="5 7" id="KW-0472">Membrane</keyword>
<dbReference type="InterPro" id="IPR010920">
    <property type="entry name" value="LSM_dom_sf"/>
</dbReference>
<evidence type="ECO:0000256" key="5">
    <source>
        <dbReference type="ARBA" id="ARBA00023136"/>
    </source>
</evidence>
<dbReference type="GO" id="GO:0008381">
    <property type="term" value="F:mechanosensitive monoatomic ion channel activity"/>
    <property type="evidence" value="ECO:0007669"/>
    <property type="project" value="InterPro"/>
</dbReference>
<dbReference type="InterPro" id="IPR023408">
    <property type="entry name" value="MscS_beta-dom_sf"/>
</dbReference>
<dbReference type="Gene3D" id="1.10.287.1260">
    <property type="match status" value="1"/>
</dbReference>
<feature type="coiled-coil region" evidence="6">
    <location>
        <begin position="204"/>
        <end position="234"/>
    </location>
</feature>
<comment type="subcellular location">
    <subcellularLocation>
        <location evidence="1">Membrane</location>
        <topology evidence="1">Multi-pass membrane protein</topology>
    </subcellularLocation>
</comment>
<evidence type="ECO:0000259" key="8">
    <source>
        <dbReference type="Pfam" id="PF00924"/>
    </source>
</evidence>
<reference evidence="9 10" key="2">
    <citation type="journal article" date="2024" name="Int. J. Syst. Evol. Microbiol.">
        <title>Promethearchaeum syntrophicum gen. nov., sp. nov., an anaerobic, obligately syntrophic archaeon, the first isolate of the lineage 'Asgard' archaea, and proposal of the new archaeal phylum Promethearchaeota phyl. nov. and kingdom Promethearchaeati regn. nov.</title>
        <authorList>
            <person name="Imachi H."/>
            <person name="Nobu M.K."/>
            <person name="Kato S."/>
            <person name="Takaki Y."/>
            <person name="Miyazaki M."/>
            <person name="Miyata M."/>
            <person name="Ogawara M."/>
            <person name="Saito Y."/>
            <person name="Sakai S."/>
            <person name="Tahara Y.O."/>
            <person name="Takano Y."/>
            <person name="Tasumi E."/>
            <person name="Uematsu K."/>
            <person name="Yoshimura T."/>
            <person name="Itoh T."/>
            <person name="Ohkuma M."/>
            <person name="Takai K."/>
        </authorList>
    </citation>
    <scope>NUCLEOTIDE SEQUENCE [LARGE SCALE GENOMIC DNA]</scope>
    <source>
        <strain evidence="9 10">MK-D1</strain>
    </source>
</reference>
<protein>
    <submittedName>
        <fullName evidence="9">Mechanosensitive ion channel family protein</fullName>
    </submittedName>
</protein>
<dbReference type="GO" id="GO:0016020">
    <property type="term" value="C:membrane"/>
    <property type="evidence" value="ECO:0007669"/>
    <property type="project" value="UniProtKB-SubCell"/>
</dbReference>
<dbReference type="AlphaFoldDB" id="A0A5B9DCR1"/>
<keyword evidence="6" id="KW-0175">Coiled coil</keyword>